<name>A0A084B0V4_STACB</name>
<dbReference type="HOGENOM" id="CLU_010194_9_0_1"/>
<evidence type="ECO:0000256" key="1">
    <source>
        <dbReference type="ARBA" id="ARBA00006484"/>
    </source>
</evidence>
<sequence length="267" mass="28678">MTDKEVIFITGANTGLGYEAVRSLLQSSKAYHVLLGSRDVSRGEEAAAKVTKEFPESKSTVEVIQIDISEDESINKAVETIKSKFGRLDALVNNAGVSLDSMTFTDDLTKFRKIFNDSWNVNVTGTHILTAGCAPLLLAAPSPRVIFMTSGLSSLGNRAAGALPGSPPQPGWPKERVFPGVSYGPTKAGLNMVMLSWHDMLKGDGVKIWAISPGFLVTGLMGKKEVMKNMGAGEAWLGGDIIKRVLEGERDADVGKVVNQDGRVQPW</sequence>
<protein>
    <submittedName>
        <fullName evidence="3">Uncharacterized protein</fullName>
    </submittedName>
</protein>
<organism evidence="3 4">
    <name type="scientific">Stachybotrys chartarum (strain CBS 109288 / IBT 7711)</name>
    <name type="common">Toxic black mold</name>
    <name type="synonym">Stilbospora chartarum</name>
    <dbReference type="NCBI Taxonomy" id="1280523"/>
    <lineage>
        <taxon>Eukaryota</taxon>
        <taxon>Fungi</taxon>
        <taxon>Dikarya</taxon>
        <taxon>Ascomycota</taxon>
        <taxon>Pezizomycotina</taxon>
        <taxon>Sordariomycetes</taxon>
        <taxon>Hypocreomycetidae</taxon>
        <taxon>Hypocreales</taxon>
        <taxon>Stachybotryaceae</taxon>
        <taxon>Stachybotrys</taxon>
    </lineage>
</organism>
<accession>A0A084B0V4</accession>
<dbReference type="PANTHER" id="PTHR43008">
    <property type="entry name" value="BENZIL REDUCTASE"/>
    <property type="match status" value="1"/>
</dbReference>
<comment type="similarity">
    <text evidence="1">Belongs to the short-chain dehydrogenases/reductases (SDR) family.</text>
</comment>
<dbReference type="OrthoDB" id="1933717at2759"/>
<dbReference type="Gene3D" id="3.40.50.720">
    <property type="entry name" value="NAD(P)-binding Rossmann-like Domain"/>
    <property type="match status" value="1"/>
</dbReference>
<evidence type="ECO:0000256" key="2">
    <source>
        <dbReference type="ARBA" id="ARBA00023002"/>
    </source>
</evidence>
<dbReference type="Proteomes" id="UP000028045">
    <property type="component" value="Unassembled WGS sequence"/>
</dbReference>
<dbReference type="InterPro" id="IPR036291">
    <property type="entry name" value="NAD(P)-bd_dom_sf"/>
</dbReference>
<dbReference type="PRINTS" id="PR00081">
    <property type="entry name" value="GDHRDH"/>
</dbReference>
<keyword evidence="2" id="KW-0560">Oxidoreductase</keyword>
<dbReference type="PANTHER" id="PTHR43008:SF8">
    <property type="entry name" value="BENZIL REDUCTASE ((S)-BENZOIN FORMING) IRC24"/>
    <property type="match status" value="1"/>
</dbReference>
<evidence type="ECO:0000313" key="3">
    <source>
        <dbReference type="EMBL" id="KEY71183.1"/>
    </source>
</evidence>
<dbReference type="GO" id="GO:0016616">
    <property type="term" value="F:oxidoreductase activity, acting on the CH-OH group of donors, NAD or NADP as acceptor"/>
    <property type="evidence" value="ECO:0007669"/>
    <property type="project" value="UniProtKB-ARBA"/>
</dbReference>
<dbReference type="Pfam" id="PF00106">
    <property type="entry name" value="adh_short"/>
    <property type="match status" value="1"/>
</dbReference>
<proteinExistence type="inferred from homology"/>
<evidence type="ECO:0000313" key="4">
    <source>
        <dbReference type="Proteomes" id="UP000028045"/>
    </source>
</evidence>
<dbReference type="AlphaFoldDB" id="A0A084B0V4"/>
<dbReference type="EMBL" id="KL648338">
    <property type="protein sequence ID" value="KEY71183.1"/>
    <property type="molecule type" value="Genomic_DNA"/>
</dbReference>
<reference evidence="3 4" key="1">
    <citation type="journal article" date="2014" name="BMC Genomics">
        <title>Comparative genome sequencing reveals chemotype-specific gene clusters in the toxigenic black mold Stachybotrys.</title>
        <authorList>
            <person name="Semeiks J."/>
            <person name="Borek D."/>
            <person name="Otwinowski Z."/>
            <person name="Grishin N.V."/>
        </authorList>
    </citation>
    <scope>NUCLEOTIDE SEQUENCE [LARGE SCALE GENOMIC DNA]</scope>
    <source>
        <strain evidence="4">CBS 109288 / IBT 7711</strain>
    </source>
</reference>
<dbReference type="SUPFAM" id="SSF51735">
    <property type="entry name" value="NAD(P)-binding Rossmann-fold domains"/>
    <property type="match status" value="1"/>
</dbReference>
<dbReference type="GO" id="GO:0050664">
    <property type="term" value="F:oxidoreductase activity, acting on NAD(P)H, oxygen as acceptor"/>
    <property type="evidence" value="ECO:0007669"/>
    <property type="project" value="TreeGrafter"/>
</dbReference>
<dbReference type="InterPro" id="IPR002347">
    <property type="entry name" value="SDR_fam"/>
</dbReference>
<gene>
    <name evidence="3" type="ORF">S7711_02295</name>
</gene>
<keyword evidence="4" id="KW-1185">Reference proteome</keyword>